<dbReference type="OrthoDB" id="6472394at2759"/>
<dbReference type="AlphaFoldDB" id="A0A4Y1ZSI6"/>
<gene>
    <name evidence="1" type="ORF">AVEN_49190_1</name>
</gene>
<comment type="caution">
    <text evidence="1">The sequence shown here is derived from an EMBL/GenBank/DDBJ whole genome shotgun (WGS) entry which is preliminary data.</text>
</comment>
<evidence type="ECO:0000313" key="2">
    <source>
        <dbReference type="Proteomes" id="UP000499080"/>
    </source>
</evidence>
<protein>
    <recommendedName>
        <fullName evidence="3">CCHC-type domain-containing protein</fullName>
    </recommendedName>
</protein>
<reference evidence="1 2" key="1">
    <citation type="journal article" date="2019" name="Sci. Rep.">
        <title>Orb-weaving spider Araneus ventricosus genome elucidates the spidroin gene catalogue.</title>
        <authorList>
            <person name="Kono N."/>
            <person name="Nakamura H."/>
            <person name="Ohtoshi R."/>
            <person name="Moran D.A.P."/>
            <person name="Shinohara A."/>
            <person name="Yoshida Y."/>
            <person name="Fujiwara M."/>
            <person name="Mori M."/>
            <person name="Tomita M."/>
            <person name="Arakawa K."/>
        </authorList>
    </citation>
    <scope>NUCLEOTIDE SEQUENCE [LARGE SCALE GENOMIC DNA]</scope>
</reference>
<proteinExistence type="predicted"/>
<dbReference type="EMBL" id="BGPR01077234">
    <property type="protein sequence ID" value="GBL64698.1"/>
    <property type="molecule type" value="Genomic_DNA"/>
</dbReference>
<keyword evidence="2" id="KW-1185">Reference proteome</keyword>
<evidence type="ECO:0000313" key="1">
    <source>
        <dbReference type="EMBL" id="GBL64698.1"/>
    </source>
</evidence>
<accession>A0A4Y1ZSI6</accession>
<evidence type="ECO:0008006" key="3">
    <source>
        <dbReference type="Google" id="ProtNLM"/>
    </source>
</evidence>
<organism evidence="1 2">
    <name type="scientific">Araneus ventricosus</name>
    <name type="common">Orbweaver spider</name>
    <name type="synonym">Epeira ventricosa</name>
    <dbReference type="NCBI Taxonomy" id="182803"/>
    <lineage>
        <taxon>Eukaryota</taxon>
        <taxon>Metazoa</taxon>
        <taxon>Ecdysozoa</taxon>
        <taxon>Arthropoda</taxon>
        <taxon>Chelicerata</taxon>
        <taxon>Arachnida</taxon>
        <taxon>Araneae</taxon>
        <taxon>Araneomorphae</taxon>
        <taxon>Entelegynae</taxon>
        <taxon>Araneoidea</taxon>
        <taxon>Araneidae</taxon>
        <taxon>Araneus</taxon>
    </lineage>
</organism>
<name>A0A4Y1ZSI6_ARAVE</name>
<dbReference type="Proteomes" id="UP000499080">
    <property type="component" value="Unassembled WGS sequence"/>
</dbReference>
<sequence length="184" mass="21625">MRFATIFRMRSQLKNPEEFARKLGDFENVRADKRITETCWRDYPGRRYSDEYEVRRNVTNHEFRSSPIKDEKYRVPRREQHSASINTRKDCYICGLSHLARDCPERFHVSTPNPKELNEETDVPTAEIQSYRLKPEKSSHLPVNIPINALQYATTIVGEKEVKSLIDSRAQIPAINGRFLSQRK</sequence>